<evidence type="ECO:0000259" key="3">
    <source>
        <dbReference type="PROSITE" id="PS50109"/>
    </source>
</evidence>
<gene>
    <name evidence="4" type="ORF">ACFOND_13375</name>
</gene>
<dbReference type="Pfam" id="PF02518">
    <property type="entry name" value="HATPase_c"/>
    <property type="match status" value="1"/>
</dbReference>
<dbReference type="EMBL" id="JBHRYN010000014">
    <property type="protein sequence ID" value="MFC3702629.1"/>
    <property type="molecule type" value="Genomic_DNA"/>
</dbReference>
<dbReference type="PANTHER" id="PTHR45569:SF1">
    <property type="entry name" value="SENSOR PROTEIN KDPD"/>
    <property type="match status" value="1"/>
</dbReference>
<dbReference type="EC" id="2.7.13.3" evidence="2"/>
<keyword evidence="5" id="KW-1185">Reference proteome</keyword>
<dbReference type="Proteomes" id="UP001595710">
    <property type="component" value="Unassembled WGS sequence"/>
</dbReference>
<dbReference type="PROSITE" id="PS50109">
    <property type="entry name" value="HIS_KIN"/>
    <property type="match status" value="1"/>
</dbReference>
<evidence type="ECO:0000256" key="1">
    <source>
        <dbReference type="ARBA" id="ARBA00000085"/>
    </source>
</evidence>
<comment type="caution">
    <text evidence="4">The sequence shown here is derived from an EMBL/GenBank/DDBJ whole genome shotgun (WGS) entry which is preliminary data.</text>
</comment>
<evidence type="ECO:0000256" key="2">
    <source>
        <dbReference type="ARBA" id="ARBA00012438"/>
    </source>
</evidence>
<dbReference type="InterPro" id="IPR036890">
    <property type="entry name" value="HATPase_C_sf"/>
</dbReference>
<sequence>MDIETQMIMAATVHDVKNSLGLIDGQLNDVAQRLGDVDGESAQDIRRIQLECGRINNGLVHMLGLYKMQKGNFVPSFDEVLVSDVISDATARYTELLRSMKLDLTIDYKVKDSVWFMDAMLIEGLLANVMTNTIRYTRSGLYFTVDEIDGWLNIKITDDGDGYPESMVSLVKEQNGIDFQTGTTGLGLFFCQKIAGLHKNNEKRGFIALGNNEGGGASFDLWLP</sequence>
<protein>
    <recommendedName>
        <fullName evidence="2">histidine kinase</fullName>
        <ecNumber evidence="2">2.7.13.3</ecNumber>
    </recommendedName>
</protein>
<keyword evidence="4" id="KW-0808">Transferase</keyword>
<evidence type="ECO:0000313" key="4">
    <source>
        <dbReference type="EMBL" id="MFC3702629.1"/>
    </source>
</evidence>
<dbReference type="InterPro" id="IPR004358">
    <property type="entry name" value="Sig_transdc_His_kin-like_C"/>
</dbReference>
<feature type="domain" description="Histidine kinase" evidence="3">
    <location>
        <begin position="11"/>
        <end position="224"/>
    </location>
</feature>
<evidence type="ECO:0000313" key="5">
    <source>
        <dbReference type="Proteomes" id="UP001595710"/>
    </source>
</evidence>
<dbReference type="InterPro" id="IPR005467">
    <property type="entry name" value="His_kinase_dom"/>
</dbReference>
<reference evidence="5" key="1">
    <citation type="journal article" date="2019" name="Int. J. Syst. Evol. Microbiol.">
        <title>The Global Catalogue of Microorganisms (GCM) 10K type strain sequencing project: providing services to taxonomists for standard genome sequencing and annotation.</title>
        <authorList>
            <consortium name="The Broad Institute Genomics Platform"/>
            <consortium name="The Broad Institute Genome Sequencing Center for Infectious Disease"/>
            <person name="Wu L."/>
            <person name="Ma J."/>
        </authorList>
    </citation>
    <scope>NUCLEOTIDE SEQUENCE [LARGE SCALE GENOMIC DNA]</scope>
    <source>
        <strain evidence="5">CECT 8288</strain>
    </source>
</reference>
<dbReference type="Gene3D" id="3.30.565.10">
    <property type="entry name" value="Histidine kinase-like ATPase, C-terminal domain"/>
    <property type="match status" value="1"/>
</dbReference>
<dbReference type="RefSeq" id="WP_290282288.1">
    <property type="nucleotide sequence ID" value="NZ_JAUFQI010000001.1"/>
</dbReference>
<dbReference type="InterPro" id="IPR052023">
    <property type="entry name" value="Histidine_kinase_KdpD"/>
</dbReference>
<organism evidence="4 5">
    <name type="scientific">Reinekea marina</name>
    <dbReference type="NCBI Taxonomy" id="1310421"/>
    <lineage>
        <taxon>Bacteria</taxon>
        <taxon>Pseudomonadati</taxon>
        <taxon>Pseudomonadota</taxon>
        <taxon>Gammaproteobacteria</taxon>
        <taxon>Oceanospirillales</taxon>
        <taxon>Saccharospirillaceae</taxon>
        <taxon>Reinekea</taxon>
    </lineage>
</organism>
<dbReference type="GO" id="GO:0016301">
    <property type="term" value="F:kinase activity"/>
    <property type="evidence" value="ECO:0007669"/>
    <property type="project" value="UniProtKB-KW"/>
</dbReference>
<accession>A0ABV7WUS4</accession>
<comment type="catalytic activity">
    <reaction evidence="1">
        <text>ATP + protein L-histidine = ADP + protein N-phospho-L-histidine.</text>
        <dbReference type="EC" id="2.7.13.3"/>
    </reaction>
</comment>
<dbReference type="PANTHER" id="PTHR45569">
    <property type="entry name" value="SENSOR PROTEIN KDPD"/>
    <property type="match status" value="1"/>
</dbReference>
<proteinExistence type="predicted"/>
<dbReference type="InterPro" id="IPR003594">
    <property type="entry name" value="HATPase_dom"/>
</dbReference>
<dbReference type="PRINTS" id="PR00344">
    <property type="entry name" value="BCTRLSENSOR"/>
</dbReference>
<dbReference type="SUPFAM" id="SSF55874">
    <property type="entry name" value="ATPase domain of HSP90 chaperone/DNA topoisomerase II/histidine kinase"/>
    <property type="match status" value="1"/>
</dbReference>
<keyword evidence="4" id="KW-0418">Kinase</keyword>
<name>A0ABV7WUS4_9GAMM</name>